<sequence length="158" mass="17444">MPEDDGYTHSEADTTWRCSSCSRYQAGGLTVRIPAMDFVWGWTNSGVPDDGALDLDRARVKIHFRPVQRQEFSDPAAQRSKPINEVRQIPANPLLLTAHMLAQAGKLFRIQLHPITLPFGLRLLADLGQDDLAHRVRLQDVEPDRVSTAAECGPGCGG</sequence>
<evidence type="ECO:0000313" key="1">
    <source>
        <dbReference type="EMBL" id="GAA0558533.1"/>
    </source>
</evidence>
<organism evidence="1 2">
    <name type="scientific">Saccharopolyspora erythraea</name>
    <name type="common">Streptomyces erythraeus</name>
    <dbReference type="NCBI Taxonomy" id="1836"/>
    <lineage>
        <taxon>Bacteria</taxon>
        <taxon>Bacillati</taxon>
        <taxon>Actinomycetota</taxon>
        <taxon>Actinomycetes</taxon>
        <taxon>Pseudonocardiales</taxon>
        <taxon>Pseudonocardiaceae</taxon>
        <taxon>Saccharopolyspora</taxon>
    </lineage>
</organism>
<dbReference type="EMBL" id="BAAAGS010000078">
    <property type="protein sequence ID" value="GAA0558533.1"/>
    <property type="molecule type" value="Genomic_DNA"/>
</dbReference>
<dbReference type="Proteomes" id="UP001500729">
    <property type="component" value="Unassembled WGS sequence"/>
</dbReference>
<protein>
    <submittedName>
        <fullName evidence="1">Uncharacterized protein</fullName>
    </submittedName>
</protein>
<evidence type="ECO:0000313" key="2">
    <source>
        <dbReference type="Proteomes" id="UP001500729"/>
    </source>
</evidence>
<keyword evidence="2" id="KW-1185">Reference proteome</keyword>
<name>A0ABN1E3X2_SACER</name>
<comment type="caution">
    <text evidence="1">The sequence shown here is derived from an EMBL/GenBank/DDBJ whole genome shotgun (WGS) entry which is preliminary data.</text>
</comment>
<gene>
    <name evidence="1" type="ORF">GCM10009533_64950</name>
</gene>
<accession>A0ABN1E3X2</accession>
<reference evidence="1 2" key="1">
    <citation type="journal article" date="2019" name="Int. J. Syst. Evol. Microbiol.">
        <title>The Global Catalogue of Microorganisms (GCM) 10K type strain sequencing project: providing services to taxonomists for standard genome sequencing and annotation.</title>
        <authorList>
            <consortium name="The Broad Institute Genomics Platform"/>
            <consortium name="The Broad Institute Genome Sequencing Center for Infectious Disease"/>
            <person name="Wu L."/>
            <person name="Ma J."/>
        </authorList>
    </citation>
    <scope>NUCLEOTIDE SEQUENCE [LARGE SCALE GENOMIC DNA]</scope>
    <source>
        <strain evidence="1 2">JCM 10303</strain>
    </source>
</reference>
<proteinExistence type="predicted"/>